<dbReference type="OrthoDB" id="75724at2759"/>
<sequence length="36" mass="4277">PVKIQTEFPYYLSGYDYENRPVLVLPSNPKNTWFIS</sequence>
<evidence type="ECO:0000313" key="1">
    <source>
        <dbReference type="EMBL" id="CAG7825110.1"/>
    </source>
</evidence>
<protein>
    <submittedName>
        <fullName evidence="1">Uncharacterized protein</fullName>
    </submittedName>
</protein>
<keyword evidence="2" id="KW-1185">Reference proteome</keyword>
<proteinExistence type="predicted"/>
<accession>A0A8J2LMQ7</accession>
<gene>
    <name evidence="1" type="ORF">AFUS01_LOCUS35235</name>
</gene>
<comment type="caution">
    <text evidence="1">The sequence shown here is derived from an EMBL/GenBank/DDBJ whole genome shotgun (WGS) entry which is preliminary data.</text>
</comment>
<feature type="non-terminal residue" evidence="1">
    <location>
        <position position="1"/>
    </location>
</feature>
<organism evidence="1 2">
    <name type="scientific">Allacma fusca</name>
    <dbReference type="NCBI Taxonomy" id="39272"/>
    <lineage>
        <taxon>Eukaryota</taxon>
        <taxon>Metazoa</taxon>
        <taxon>Ecdysozoa</taxon>
        <taxon>Arthropoda</taxon>
        <taxon>Hexapoda</taxon>
        <taxon>Collembola</taxon>
        <taxon>Symphypleona</taxon>
        <taxon>Sminthuridae</taxon>
        <taxon>Allacma</taxon>
    </lineage>
</organism>
<reference evidence="1" key="1">
    <citation type="submission" date="2021-06" db="EMBL/GenBank/DDBJ databases">
        <authorList>
            <person name="Hodson N. C."/>
            <person name="Mongue J. A."/>
            <person name="Jaron S. K."/>
        </authorList>
    </citation>
    <scope>NUCLEOTIDE SEQUENCE</scope>
</reference>
<evidence type="ECO:0000313" key="2">
    <source>
        <dbReference type="Proteomes" id="UP000708208"/>
    </source>
</evidence>
<dbReference type="Proteomes" id="UP000708208">
    <property type="component" value="Unassembled WGS sequence"/>
</dbReference>
<dbReference type="EMBL" id="CAJVCH010535003">
    <property type="protein sequence ID" value="CAG7825110.1"/>
    <property type="molecule type" value="Genomic_DNA"/>
</dbReference>
<name>A0A8J2LMQ7_9HEXA</name>
<dbReference type="AlphaFoldDB" id="A0A8J2LMQ7"/>